<reference evidence="2" key="1">
    <citation type="submission" date="2022-11" db="UniProtKB">
        <authorList>
            <consortium name="WormBaseParasite"/>
        </authorList>
    </citation>
    <scope>IDENTIFICATION</scope>
</reference>
<name>A0A914HTT0_GLORO</name>
<accession>A0A914HTT0</accession>
<evidence type="ECO:0000313" key="2">
    <source>
        <dbReference type="WBParaSite" id="Gr19_v10_g3902.t1"/>
    </source>
</evidence>
<organism evidence="1 2">
    <name type="scientific">Globodera rostochiensis</name>
    <name type="common">Golden nematode worm</name>
    <name type="synonym">Heterodera rostochiensis</name>
    <dbReference type="NCBI Taxonomy" id="31243"/>
    <lineage>
        <taxon>Eukaryota</taxon>
        <taxon>Metazoa</taxon>
        <taxon>Ecdysozoa</taxon>
        <taxon>Nematoda</taxon>
        <taxon>Chromadorea</taxon>
        <taxon>Rhabditida</taxon>
        <taxon>Tylenchina</taxon>
        <taxon>Tylenchomorpha</taxon>
        <taxon>Tylenchoidea</taxon>
        <taxon>Heteroderidae</taxon>
        <taxon>Heteroderinae</taxon>
        <taxon>Globodera</taxon>
    </lineage>
</organism>
<proteinExistence type="predicted"/>
<keyword evidence="1" id="KW-1185">Reference proteome</keyword>
<evidence type="ECO:0000313" key="1">
    <source>
        <dbReference type="Proteomes" id="UP000887572"/>
    </source>
</evidence>
<dbReference type="Proteomes" id="UP000887572">
    <property type="component" value="Unplaced"/>
</dbReference>
<dbReference type="WBParaSite" id="Gr19_v10_g3902.t1">
    <property type="protein sequence ID" value="Gr19_v10_g3902.t1"/>
    <property type="gene ID" value="Gr19_v10_g3902"/>
</dbReference>
<protein>
    <submittedName>
        <fullName evidence="2">Transposase</fullName>
    </submittedName>
</protein>
<dbReference type="AlphaFoldDB" id="A0A914HTT0"/>
<sequence>MFYEKEERKHLVEKFDQRKAELKRDGFKSSYHHEIDETIAKELGLCDRTIYKWKNELGQTEPNKHSDSKQKELMKQYYDIKDQNPKINDKKIAKRLKVGRGTLFNWKKQFKQQQFHPNSVNGHFVEENAAANVQEIGNSNLGSI</sequence>